<dbReference type="OrthoDB" id="4823039at2"/>
<evidence type="ECO:0000313" key="6">
    <source>
        <dbReference type="EMBL" id="TDP90619.1"/>
    </source>
</evidence>
<keyword evidence="3" id="KW-0804">Transcription</keyword>
<gene>
    <name evidence="6" type="ORF">EV186_110160</name>
</gene>
<dbReference type="PRINTS" id="PR00455">
    <property type="entry name" value="HTHTETR"/>
</dbReference>
<proteinExistence type="predicted"/>
<dbReference type="SUPFAM" id="SSF48498">
    <property type="entry name" value="Tetracyclin repressor-like, C-terminal domain"/>
    <property type="match status" value="1"/>
</dbReference>
<organism evidence="6 7">
    <name type="scientific">Labedaea rhizosphaerae</name>
    <dbReference type="NCBI Taxonomy" id="598644"/>
    <lineage>
        <taxon>Bacteria</taxon>
        <taxon>Bacillati</taxon>
        <taxon>Actinomycetota</taxon>
        <taxon>Actinomycetes</taxon>
        <taxon>Pseudonocardiales</taxon>
        <taxon>Pseudonocardiaceae</taxon>
        <taxon>Labedaea</taxon>
    </lineage>
</organism>
<keyword evidence="1" id="KW-0805">Transcription regulation</keyword>
<dbReference type="PANTHER" id="PTHR30055">
    <property type="entry name" value="HTH-TYPE TRANSCRIPTIONAL REGULATOR RUTR"/>
    <property type="match status" value="1"/>
</dbReference>
<dbReference type="InterPro" id="IPR036271">
    <property type="entry name" value="Tet_transcr_reg_TetR-rel_C_sf"/>
</dbReference>
<comment type="caution">
    <text evidence="6">The sequence shown here is derived from an EMBL/GenBank/DDBJ whole genome shotgun (WGS) entry which is preliminary data.</text>
</comment>
<dbReference type="InterPro" id="IPR009057">
    <property type="entry name" value="Homeodomain-like_sf"/>
</dbReference>
<dbReference type="InterPro" id="IPR050109">
    <property type="entry name" value="HTH-type_TetR-like_transc_reg"/>
</dbReference>
<dbReference type="GO" id="GO:0000976">
    <property type="term" value="F:transcription cis-regulatory region binding"/>
    <property type="evidence" value="ECO:0007669"/>
    <property type="project" value="TreeGrafter"/>
</dbReference>
<name>A0A4R6RUH6_LABRH</name>
<dbReference type="Gene3D" id="1.10.357.10">
    <property type="entry name" value="Tetracycline Repressor, domain 2"/>
    <property type="match status" value="1"/>
</dbReference>
<dbReference type="PANTHER" id="PTHR30055:SF234">
    <property type="entry name" value="HTH-TYPE TRANSCRIPTIONAL REGULATOR BETI"/>
    <property type="match status" value="1"/>
</dbReference>
<dbReference type="InterPro" id="IPR001647">
    <property type="entry name" value="HTH_TetR"/>
</dbReference>
<dbReference type="SUPFAM" id="SSF46689">
    <property type="entry name" value="Homeodomain-like"/>
    <property type="match status" value="1"/>
</dbReference>
<evidence type="ECO:0000313" key="7">
    <source>
        <dbReference type="Proteomes" id="UP000295444"/>
    </source>
</evidence>
<accession>A0A4R6RUH6</accession>
<dbReference type="EMBL" id="SNXZ01000010">
    <property type="protein sequence ID" value="TDP90619.1"/>
    <property type="molecule type" value="Genomic_DNA"/>
</dbReference>
<evidence type="ECO:0000259" key="5">
    <source>
        <dbReference type="PROSITE" id="PS50977"/>
    </source>
</evidence>
<protein>
    <submittedName>
        <fullName evidence="6">TetR family transcriptional regulator</fullName>
    </submittedName>
</protein>
<dbReference type="Proteomes" id="UP000295444">
    <property type="component" value="Unassembled WGS sequence"/>
</dbReference>
<dbReference type="Pfam" id="PF00440">
    <property type="entry name" value="TetR_N"/>
    <property type="match status" value="1"/>
</dbReference>
<feature type="DNA-binding region" description="H-T-H motif" evidence="4">
    <location>
        <begin position="43"/>
        <end position="62"/>
    </location>
</feature>
<dbReference type="PROSITE" id="PS50977">
    <property type="entry name" value="HTH_TETR_2"/>
    <property type="match status" value="1"/>
</dbReference>
<evidence type="ECO:0000256" key="2">
    <source>
        <dbReference type="ARBA" id="ARBA00023125"/>
    </source>
</evidence>
<evidence type="ECO:0000256" key="3">
    <source>
        <dbReference type="ARBA" id="ARBA00023163"/>
    </source>
</evidence>
<keyword evidence="2 4" id="KW-0238">DNA-binding</keyword>
<dbReference type="GO" id="GO:0003700">
    <property type="term" value="F:DNA-binding transcription factor activity"/>
    <property type="evidence" value="ECO:0007669"/>
    <property type="project" value="TreeGrafter"/>
</dbReference>
<feature type="domain" description="HTH tetR-type" evidence="5">
    <location>
        <begin position="20"/>
        <end position="80"/>
    </location>
</feature>
<sequence length="212" mass="23354">MPEVKPKRRYDASRRREQAARTRAAILDVARRQFLEHGYAATTVPGIAADAEVSAETVYKAFGGKAGLVRALWERGLAGRGPVPAPQRADELSATATDPAAVLRGWGTLTTEVAPEGAPLVLLVRAAAVTDPEMASLLAEIDRQRRTRMRHNARRLRDRGWLRRDVTLAKATDILWTYSAPELYELLVLKSGWPLTRYGEFVGEAMIAALLP</sequence>
<reference evidence="6 7" key="1">
    <citation type="submission" date="2019-03" db="EMBL/GenBank/DDBJ databases">
        <title>Genomic Encyclopedia of Type Strains, Phase IV (KMG-IV): sequencing the most valuable type-strain genomes for metagenomic binning, comparative biology and taxonomic classification.</title>
        <authorList>
            <person name="Goeker M."/>
        </authorList>
    </citation>
    <scope>NUCLEOTIDE SEQUENCE [LARGE SCALE GENOMIC DNA]</scope>
    <source>
        <strain evidence="6 7">DSM 45361</strain>
    </source>
</reference>
<dbReference type="AlphaFoldDB" id="A0A4R6RUH6"/>
<keyword evidence="7" id="KW-1185">Reference proteome</keyword>
<evidence type="ECO:0000256" key="4">
    <source>
        <dbReference type="PROSITE-ProRule" id="PRU00335"/>
    </source>
</evidence>
<dbReference type="RefSeq" id="WP_133854129.1">
    <property type="nucleotide sequence ID" value="NZ_SNXZ01000010.1"/>
</dbReference>
<evidence type="ECO:0000256" key="1">
    <source>
        <dbReference type="ARBA" id="ARBA00023015"/>
    </source>
</evidence>